<proteinExistence type="inferred from homology"/>
<dbReference type="SUPFAM" id="SSF52507">
    <property type="entry name" value="Homo-oligomeric flavin-containing Cys decarboxylases, HFCD"/>
    <property type="match status" value="1"/>
</dbReference>
<organism evidence="4 5">
    <name type="scientific">Talaromyces rugulosus</name>
    <name type="common">Penicillium rugulosum</name>
    <dbReference type="NCBI Taxonomy" id="121627"/>
    <lineage>
        <taxon>Eukaryota</taxon>
        <taxon>Fungi</taxon>
        <taxon>Dikarya</taxon>
        <taxon>Ascomycota</taxon>
        <taxon>Pezizomycotina</taxon>
        <taxon>Eurotiomycetes</taxon>
        <taxon>Eurotiomycetidae</taxon>
        <taxon>Eurotiales</taxon>
        <taxon>Trichocomaceae</taxon>
        <taxon>Talaromyces</taxon>
        <taxon>Talaromyces sect. Islandici</taxon>
    </lineage>
</organism>
<dbReference type="GO" id="GO:0005634">
    <property type="term" value="C:nucleus"/>
    <property type="evidence" value="ECO:0007669"/>
    <property type="project" value="InterPro"/>
</dbReference>
<sequence>MDANDPIVASYDVFLTDSQIARYVFQFPDRDRDPEIGGPYNESAGQKPAVLRMKPKTGLVEIDVPINTSPGHYDTAKGIKYGEALKESRVLKGGGAFGLAGGFNPNAPSRVKMEGGSVEKTEDTKSSKVQTILRTQTLAGRIKDAHEGDPMYMLGAFRGKNLFISPVSAVVQLRPQLHHIDAFDETSKSRVLRGKKDGDDDGAREAEARPVDVKIKSSEAGEGSVPLNVKLLREIQDERWENYEWVDAETEDSWATYETYMIHNNPEELPGLEAAIDEESYLDAMSAPPDRIVYLTNQATPHVTDKLPTCMSNFSPHLRSPAEQTPCNTLTSMATTQSPAALVAASLQDGKVHLLLAASGSVATIKLPLIISSFAEYSNLSIRVIFTNSATHFLAGQSAEQPTIAAVAQLPNVDGVYVDQDEYSEPWTRGAPILHIELRRWSHLLVICPMSANLLARITHGLCDDLLTSTIRAWDTDGALDGLVHGRKKRIIVAPAMNTAMWTHPLTAQQIRVLEEEWGVQSDGSGWYEVLRPQEKTLACGDTGVGAMIAWQEIVKVIKTRLALE</sequence>
<keyword evidence="5" id="KW-1185">Reference proteome</keyword>
<dbReference type="OrthoDB" id="1532798at2759"/>
<dbReference type="GO" id="GO:0006351">
    <property type="term" value="P:DNA-templated transcription"/>
    <property type="evidence" value="ECO:0007669"/>
    <property type="project" value="InterPro"/>
</dbReference>
<dbReference type="InterPro" id="IPR003382">
    <property type="entry name" value="Flavoprotein"/>
</dbReference>
<evidence type="ECO:0000313" key="5">
    <source>
        <dbReference type="Proteomes" id="UP000509510"/>
    </source>
</evidence>
<reference evidence="5" key="1">
    <citation type="submission" date="2020-06" db="EMBL/GenBank/DDBJ databases">
        <title>A chromosome-scale genome assembly of Talaromyces rugulosus W13939.</title>
        <authorList>
            <person name="Wang B."/>
            <person name="Guo L."/>
            <person name="Ye K."/>
            <person name="Wang L."/>
        </authorList>
    </citation>
    <scope>NUCLEOTIDE SEQUENCE [LARGE SCALE GENOMIC DNA]</scope>
    <source>
        <strain evidence="5">W13939</strain>
    </source>
</reference>
<dbReference type="Pfam" id="PF02441">
    <property type="entry name" value="Flavoprotein"/>
    <property type="match status" value="1"/>
</dbReference>
<dbReference type="GO" id="GO:0004633">
    <property type="term" value="F:phosphopantothenoylcysteine decarboxylase activity"/>
    <property type="evidence" value="ECO:0007669"/>
    <property type="project" value="TreeGrafter"/>
</dbReference>
<dbReference type="PANTHER" id="PTHR14359">
    <property type="entry name" value="HOMO-OLIGOMERIC FLAVIN CONTAINING CYS DECARBOXYLASE FAMILY"/>
    <property type="match status" value="1"/>
</dbReference>
<evidence type="ECO:0000259" key="3">
    <source>
        <dbReference type="Pfam" id="PF02441"/>
    </source>
</evidence>
<dbReference type="Proteomes" id="UP000509510">
    <property type="component" value="Chromosome III"/>
</dbReference>
<evidence type="ECO:0000256" key="1">
    <source>
        <dbReference type="ARBA" id="ARBA00022993"/>
    </source>
</evidence>
<dbReference type="GO" id="GO:0015937">
    <property type="term" value="P:coenzyme A biosynthetic process"/>
    <property type="evidence" value="ECO:0007669"/>
    <property type="project" value="UniProtKB-KW"/>
</dbReference>
<dbReference type="GO" id="GO:0071513">
    <property type="term" value="C:phosphopantothenoylcysteine decarboxylase complex"/>
    <property type="evidence" value="ECO:0007669"/>
    <property type="project" value="TreeGrafter"/>
</dbReference>
<name>A0A7H8QW18_TALRU</name>
<feature type="domain" description="Flavoprotein" evidence="3">
    <location>
        <begin position="353"/>
        <end position="558"/>
    </location>
</feature>
<dbReference type="Pfam" id="PF04801">
    <property type="entry name" value="RPC5"/>
    <property type="match status" value="1"/>
</dbReference>
<dbReference type="Gene3D" id="3.40.50.1950">
    <property type="entry name" value="Flavin prenyltransferase-like"/>
    <property type="match status" value="1"/>
</dbReference>
<dbReference type="KEGG" id="trg:TRUGW13939_05146"/>
<evidence type="ECO:0000313" key="4">
    <source>
        <dbReference type="EMBL" id="QKX58026.1"/>
    </source>
</evidence>
<dbReference type="GeneID" id="55992644"/>
<dbReference type="InterPro" id="IPR036551">
    <property type="entry name" value="Flavin_trans-like"/>
</dbReference>
<protein>
    <recommendedName>
        <fullName evidence="3">Flavoprotein domain-containing protein</fullName>
    </recommendedName>
</protein>
<evidence type="ECO:0000256" key="2">
    <source>
        <dbReference type="ARBA" id="ARBA00038350"/>
    </source>
</evidence>
<gene>
    <name evidence="4" type="ORF">TRUGW13939_05146</name>
</gene>
<dbReference type="AlphaFoldDB" id="A0A7H8QW18"/>
<dbReference type="EMBL" id="CP055900">
    <property type="protein sequence ID" value="QKX58026.1"/>
    <property type="molecule type" value="Genomic_DNA"/>
</dbReference>
<comment type="similarity">
    <text evidence="2">Belongs to the HFCD (homooligomeric flavin containing Cys decarboxylase) superfamily.</text>
</comment>
<dbReference type="RefSeq" id="XP_035344204.1">
    <property type="nucleotide sequence ID" value="XM_035488311.1"/>
</dbReference>
<accession>A0A7H8QW18</accession>
<dbReference type="GO" id="GO:0010181">
    <property type="term" value="F:FMN binding"/>
    <property type="evidence" value="ECO:0007669"/>
    <property type="project" value="TreeGrafter"/>
</dbReference>
<dbReference type="InterPro" id="IPR006886">
    <property type="entry name" value="RNA_pol_III_Rpc5"/>
</dbReference>
<keyword evidence="1" id="KW-0173">Coenzyme A biosynthesis</keyword>
<dbReference type="PANTHER" id="PTHR14359:SF6">
    <property type="entry name" value="PHOSPHOPANTOTHENOYLCYSTEINE DECARBOXYLASE"/>
    <property type="match status" value="1"/>
</dbReference>